<dbReference type="Pfam" id="PF00076">
    <property type="entry name" value="RRM_1"/>
    <property type="match status" value="1"/>
</dbReference>
<evidence type="ECO:0000256" key="4">
    <source>
        <dbReference type="SAM" id="Phobius"/>
    </source>
</evidence>
<keyword evidence="4" id="KW-0812">Transmembrane</keyword>
<feature type="compositionally biased region" description="Basic and acidic residues" evidence="3">
    <location>
        <begin position="319"/>
        <end position="332"/>
    </location>
</feature>
<keyword evidence="4" id="KW-0472">Membrane</keyword>
<feature type="region of interest" description="Disordered" evidence="3">
    <location>
        <begin position="200"/>
        <end position="228"/>
    </location>
</feature>
<feature type="compositionally biased region" description="Low complexity" evidence="3">
    <location>
        <begin position="59"/>
        <end position="68"/>
    </location>
</feature>
<dbReference type="Gene3D" id="3.30.70.330">
    <property type="match status" value="1"/>
</dbReference>
<dbReference type="GO" id="GO:0003729">
    <property type="term" value="F:mRNA binding"/>
    <property type="evidence" value="ECO:0007669"/>
    <property type="project" value="TreeGrafter"/>
</dbReference>
<feature type="region of interest" description="Disordered" evidence="3">
    <location>
        <begin position="52"/>
        <end position="153"/>
    </location>
</feature>
<dbReference type="AlphaFoldDB" id="A0A7S1EWF6"/>
<dbReference type="CDD" id="cd00590">
    <property type="entry name" value="RRM_SF"/>
    <property type="match status" value="1"/>
</dbReference>
<feature type="compositionally biased region" description="Basic and acidic residues" evidence="3">
    <location>
        <begin position="204"/>
        <end position="226"/>
    </location>
</feature>
<dbReference type="EMBL" id="HBFQ01002791">
    <property type="protein sequence ID" value="CAD8827566.1"/>
    <property type="molecule type" value="Transcribed_RNA"/>
</dbReference>
<organism evidence="6">
    <name type="scientific">Noctiluca scintillans</name>
    <name type="common">Sea sparkle</name>
    <name type="synonym">Red tide dinoflagellate</name>
    <dbReference type="NCBI Taxonomy" id="2966"/>
    <lineage>
        <taxon>Eukaryota</taxon>
        <taxon>Sar</taxon>
        <taxon>Alveolata</taxon>
        <taxon>Dinophyceae</taxon>
        <taxon>Noctilucales</taxon>
        <taxon>Noctilucaceae</taxon>
        <taxon>Noctiluca</taxon>
    </lineage>
</organism>
<accession>A0A7S1EWF6</accession>
<dbReference type="PANTHER" id="PTHR48025">
    <property type="entry name" value="OS02G0815200 PROTEIN"/>
    <property type="match status" value="1"/>
</dbReference>
<protein>
    <recommendedName>
        <fullName evidence="5">RRM domain-containing protein</fullName>
    </recommendedName>
</protein>
<dbReference type="PANTHER" id="PTHR48025:SF1">
    <property type="entry name" value="RRM DOMAIN-CONTAINING PROTEIN"/>
    <property type="match status" value="1"/>
</dbReference>
<dbReference type="InterPro" id="IPR035979">
    <property type="entry name" value="RBD_domain_sf"/>
</dbReference>
<reference evidence="6" key="1">
    <citation type="submission" date="2021-01" db="EMBL/GenBank/DDBJ databases">
        <authorList>
            <person name="Corre E."/>
            <person name="Pelletier E."/>
            <person name="Niang G."/>
            <person name="Scheremetjew M."/>
            <person name="Finn R."/>
            <person name="Kale V."/>
            <person name="Holt S."/>
            <person name="Cochrane G."/>
            <person name="Meng A."/>
            <person name="Brown T."/>
            <person name="Cohen L."/>
        </authorList>
    </citation>
    <scope>NUCLEOTIDE SEQUENCE</scope>
</reference>
<dbReference type="SMART" id="SM00360">
    <property type="entry name" value="RRM"/>
    <property type="match status" value="1"/>
</dbReference>
<dbReference type="InterPro" id="IPR050502">
    <property type="entry name" value="Euk_RNA-bind_prot"/>
</dbReference>
<dbReference type="InterPro" id="IPR000504">
    <property type="entry name" value="RRM_dom"/>
</dbReference>
<sequence>MNDILRKLVDKLEQPAVRFTLVAIGFVILLKLRLILFAGALPVVAYWHYSNSSEDQDTGDQQQGQPDDSWQNEADDDDPYPMKLQGDGDVDPYEPSFWSGRAGPAPQRSGSLDGRNDGDEEDDDLFPRQTARVDGDVNGFPAGRAQRGLPGAFGGDDDDFLGFSGGKSGGGDSGGDFDFLGGLGDDLDFLGGRGKGKGKGCKGFKGDNKGDKGGGMKGGEKGHEPNPKQVFVAGVGDMSEDEIRMFFEEVGEVERLKVLRQPDGQSKGVCFVTFRSEDQALKAIGLHGSDLGGKTLTVRHAHGGKGKEGAGKGDNFGGKGDRDFGGRGDRDFGGNNFSRGPSERTAPDLGGASRFGAVINEDRGSSFGGSFAGKGRGKGGNRRNERTELDELLEDALAESDGPLKAMDFDFAARRFLTEIRSRDRNDGTNRFQEAMDMLFKYTSSKDRASVRKWPAYIFTLLQKFDTSLWDELRERDAERKREKGEKGW</sequence>
<evidence type="ECO:0000259" key="5">
    <source>
        <dbReference type="PROSITE" id="PS50102"/>
    </source>
</evidence>
<evidence type="ECO:0000256" key="1">
    <source>
        <dbReference type="ARBA" id="ARBA00022884"/>
    </source>
</evidence>
<evidence type="ECO:0000256" key="2">
    <source>
        <dbReference type="PROSITE-ProRule" id="PRU00176"/>
    </source>
</evidence>
<feature type="domain" description="RRM" evidence="5">
    <location>
        <begin position="228"/>
        <end position="303"/>
    </location>
</feature>
<dbReference type="SUPFAM" id="SSF54928">
    <property type="entry name" value="RNA-binding domain, RBD"/>
    <property type="match status" value="1"/>
</dbReference>
<dbReference type="InterPro" id="IPR012677">
    <property type="entry name" value="Nucleotide-bd_a/b_plait_sf"/>
</dbReference>
<keyword evidence="1 2" id="KW-0694">RNA-binding</keyword>
<feature type="region of interest" description="Disordered" evidence="3">
    <location>
        <begin position="299"/>
        <end position="352"/>
    </location>
</feature>
<gene>
    <name evidence="6" type="ORF">NSCI0253_LOCUS1912</name>
</gene>
<name>A0A7S1EWF6_NOCSC</name>
<evidence type="ECO:0000256" key="3">
    <source>
        <dbReference type="SAM" id="MobiDB-lite"/>
    </source>
</evidence>
<keyword evidence="4" id="KW-1133">Transmembrane helix</keyword>
<proteinExistence type="predicted"/>
<dbReference type="PROSITE" id="PS50102">
    <property type="entry name" value="RRM"/>
    <property type="match status" value="1"/>
</dbReference>
<evidence type="ECO:0000313" key="6">
    <source>
        <dbReference type="EMBL" id="CAD8827566.1"/>
    </source>
</evidence>
<feature type="transmembrane region" description="Helical" evidence="4">
    <location>
        <begin position="21"/>
        <end position="47"/>
    </location>
</feature>